<evidence type="ECO:0000313" key="2">
    <source>
        <dbReference type="EMBL" id="KAK1659986.1"/>
    </source>
</evidence>
<dbReference type="Proteomes" id="UP001224890">
    <property type="component" value="Unassembled WGS sequence"/>
</dbReference>
<dbReference type="AlphaFoldDB" id="A0AAJ0EPQ9"/>
<keyword evidence="3" id="KW-1185">Reference proteome</keyword>
<feature type="compositionally biased region" description="Basic and acidic residues" evidence="1">
    <location>
        <begin position="55"/>
        <end position="65"/>
    </location>
</feature>
<feature type="region of interest" description="Disordered" evidence="1">
    <location>
        <begin position="110"/>
        <end position="173"/>
    </location>
</feature>
<organism evidence="2 3">
    <name type="scientific">Colletotrichum godetiae</name>
    <dbReference type="NCBI Taxonomy" id="1209918"/>
    <lineage>
        <taxon>Eukaryota</taxon>
        <taxon>Fungi</taxon>
        <taxon>Dikarya</taxon>
        <taxon>Ascomycota</taxon>
        <taxon>Pezizomycotina</taxon>
        <taxon>Sordariomycetes</taxon>
        <taxon>Hypocreomycetidae</taxon>
        <taxon>Glomerellales</taxon>
        <taxon>Glomerellaceae</taxon>
        <taxon>Colletotrichum</taxon>
        <taxon>Colletotrichum acutatum species complex</taxon>
    </lineage>
</organism>
<comment type="caution">
    <text evidence="2">The sequence shown here is derived from an EMBL/GenBank/DDBJ whole genome shotgun (WGS) entry which is preliminary data.</text>
</comment>
<proteinExistence type="predicted"/>
<dbReference type="GeneID" id="85457413"/>
<dbReference type="RefSeq" id="XP_060424750.1">
    <property type="nucleotide sequence ID" value="XM_060572887.1"/>
</dbReference>
<feature type="region of interest" description="Disordered" evidence="1">
    <location>
        <begin position="39"/>
        <end position="67"/>
    </location>
</feature>
<evidence type="ECO:0000313" key="3">
    <source>
        <dbReference type="Proteomes" id="UP001224890"/>
    </source>
</evidence>
<gene>
    <name evidence="2" type="ORF">BDP55DRAFT_636469</name>
</gene>
<feature type="compositionally biased region" description="Basic and acidic residues" evidence="1">
    <location>
        <begin position="123"/>
        <end position="132"/>
    </location>
</feature>
<name>A0AAJ0EPQ9_9PEZI</name>
<protein>
    <submittedName>
        <fullName evidence="2">Uncharacterized protein</fullName>
    </submittedName>
</protein>
<feature type="compositionally biased region" description="Polar residues" evidence="1">
    <location>
        <begin position="150"/>
        <end position="165"/>
    </location>
</feature>
<sequence>MSNGRMNDGSTCEIPQIHFSIAQPLSYLRPSILDYSNKRGQDVPVSTSCKPPGDGSEKQECEHGISQKPKVSKIFHHPPGSYSVSAPVSHNVSVFPVIWRGPFPSLSSLLPNQCPPSPSPSSDSERGNDNKRSAVPSMKTSARHSEQQSDDPTISPTQPIVSGQWHSRYGDRHQKGKSKGWLSVLHSALSAWTVQVPEGCRCNATTSLALPCPIMKPAHISSAEDIRNRDVSSLTRSRLFDRRAAITLSFAWSTARPTPNTPLCPAPKPGRDSGYPTEYGPRQYGGGIMAVPLAAHPCQRLPCIIVCAMFRPPAQVPLLHASNSLFPFFQLLSDS</sequence>
<evidence type="ECO:0000256" key="1">
    <source>
        <dbReference type="SAM" id="MobiDB-lite"/>
    </source>
</evidence>
<accession>A0AAJ0EPQ9</accession>
<reference evidence="2" key="1">
    <citation type="submission" date="2021-06" db="EMBL/GenBank/DDBJ databases">
        <title>Comparative genomics, transcriptomics and evolutionary studies reveal genomic signatures of adaptation to plant cell wall in hemibiotrophic fungi.</title>
        <authorList>
            <consortium name="DOE Joint Genome Institute"/>
            <person name="Baroncelli R."/>
            <person name="Diaz J.F."/>
            <person name="Benocci T."/>
            <person name="Peng M."/>
            <person name="Battaglia E."/>
            <person name="Haridas S."/>
            <person name="Andreopoulos W."/>
            <person name="Labutti K."/>
            <person name="Pangilinan J."/>
            <person name="Floch G.L."/>
            <person name="Makela M.R."/>
            <person name="Henrissat B."/>
            <person name="Grigoriev I.V."/>
            <person name="Crouch J.A."/>
            <person name="De Vries R.P."/>
            <person name="Sukno S.A."/>
            <person name="Thon M.R."/>
        </authorList>
    </citation>
    <scope>NUCLEOTIDE SEQUENCE</scope>
    <source>
        <strain evidence="2">CBS 193.32</strain>
    </source>
</reference>
<dbReference type="EMBL" id="JAHMHR010000054">
    <property type="protein sequence ID" value="KAK1659986.1"/>
    <property type="molecule type" value="Genomic_DNA"/>
</dbReference>